<evidence type="ECO:0000313" key="11">
    <source>
        <dbReference type="EMBL" id="CAG9812343.1"/>
    </source>
</evidence>
<dbReference type="GO" id="GO:0019367">
    <property type="term" value="P:fatty acid elongation, saturated fatty acid"/>
    <property type="evidence" value="ECO:0007669"/>
    <property type="project" value="TreeGrafter"/>
</dbReference>
<dbReference type="OrthoDB" id="10344976at2759"/>
<dbReference type="EC" id="2.3.1.199" evidence="10"/>
<evidence type="ECO:0000256" key="3">
    <source>
        <dbReference type="ARBA" id="ARBA00022679"/>
    </source>
</evidence>
<comment type="similarity">
    <text evidence="10">Belongs to the ELO family.</text>
</comment>
<accession>A0A9N9WZJ7</accession>
<evidence type="ECO:0000256" key="8">
    <source>
        <dbReference type="ARBA" id="ARBA00023136"/>
    </source>
</evidence>
<evidence type="ECO:0000256" key="9">
    <source>
        <dbReference type="ARBA" id="ARBA00023160"/>
    </source>
</evidence>
<proteinExistence type="inferred from homology"/>
<keyword evidence="3 10" id="KW-0808">Transferase</keyword>
<keyword evidence="2 10" id="KW-0444">Lipid biosynthesis</keyword>
<dbReference type="PANTHER" id="PTHR11157:SF69">
    <property type="entry name" value="ELONGATION OF VERY LONG CHAIN FATTY ACIDS PROTEIN 7"/>
    <property type="match status" value="1"/>
</dbReference>
<feature type="transmembrane region" description="Helical" evidence="10">
    <location>
        <begin position="141"/>
        <end position="158"/>
    </location>
</feature>
<keyword evidence="5 10" id="KW-0276">Fatty acid metabolism</keyword>
<feature type="transmembrane region" description="Helical" evidence="10">
    <location>
        <begin position="62"/>
        <end position="83"/>
    </location>
</feature>
<dbReference type="EMBL" id="OU895880">
    <property type="protein sequence ID" value="CAG9812343.1"/>
    <property type="molecule type" value="Genomic_DNA"/>
</dbReference>
<feature type="transmembrane region" description="Helical" evidence="10">
    <location>
        <begin position="164"/>
        <end position="181"/>
    </location>
</feature>
<evidence type="ECO:0000256" key="6">
    <source>
        <dbReference type="ARBA" id="ARBA00022989"/>
    </source>
</evidence>
<dbReference type="GO" id="GO:0034625">
    <property type="term" value="P:fatty acid elongation, monounsaturated fatty acid"/>
    <property type="evidence" value="ECO:0007669"/>
    <property type="project" value="TreeGrafter"/>
</dbReference>
<evidence type="ECO:0000256" key="4">
    <source>
        <dbReference type="ARBA" id="ARBA00022692"/>
    </source>
</evidence>
<organism evidence="11 12">
    <name type="scientific">Chironomus riparius</name>
    <dbReference type="NCBI Taxonomy" id="315576"/>
    <lineage>
        <taxon>Eukaryota</taxon>
        <taxon>Metazoa</taxon>
        <taxon>Ecdysozoa</taxon>
        <taxon>Arthropoda</taxon>
        <taxon>Hexapoda</taxon>
        <taxon>Insecta</taxon>
        <taxon>Pterygota</taxon>
        <taxon>Neoptera</taxon>
        <taxon>Endopterygota</taxon>
        <taxon>Diptera</taxon>
        <taxon>Nematocera</taxon>
        <taxon>Chironomoidea</taxon>
        <taxon>Chironomidae</taxon>
        <taxon>Chironominae</taxon>
        <taxon>Chironomus</taxon>
    </lineage>
</organism>
<keyword evidence="6 10" id="KW-1133">Transmembrane helix</keyword>
<feature type="transmembrane region" description="Helical" evidence="10">
    <location>
        <begin position="202"/>
        <end position="218"/>
    </location>
</feature>
<dbReference type="AlphaFoldDB" id="A0A9N9WZJ7"/>
<gene>
    <name evidence="11" type="ORF">CHIRRI_LOCUS15148</name>
</gene>
<dbReference type="Pfam" id="PF01151">
    <property type="entry name" value="ELO"/>
    <property type="match status" value="1"/>
</dbReference>
<comment type="subcellular location">
    <subcellularLocation>
        <location evidence="1">Membrane</location>
        <topology evidence="1">Multi-pass membrane protein</topology>
    </subcellularLocation>
</comment>
<keyword evidence="8 10" id="KW-0472">Membrane</keyword>
<evidence type="ECO:0000313" key="12">
    <source>
        <dbReference type="Proteomes" id="UP001153620"/>
    </source>
</evidence>
<keyword evidence="9 10" id="KW-0275">Fatty acid biosynthesis</keyword>
<dbReference type="GO" id="GO:0042761">
    <property type="term" value="P:very long-chain fatty acid biosynthetic process"/>
    <property type="evidence" value="ECO:0007669"/>
    <property type="project" value="TreeGrafter"/>
</dbReference>
<dbReference type="GO" id="GO:0005789">
    <property type="term" value="C:endoplasmic reticulum membrane"/>
    <property type="evidence" value="ECO:0007669"/>
    <property type="project" value="TreeGrafter"/>
</dbReference>
<sequence length="290" mass="34128">MRTIFEKVVDFWINEADLRSLQMFLIKSPFPIIFILLIYFIVIKFIIPSITKNQKHPHLRHLLSFYYVIHSSLSIVIILIWIFVAFKMNFNLRCEPISHGNGFYSRLIILMSEIFLWFKFSEMVETFLLAIVNGRAPIFNILHHTLYPCMLAIGIRFYPGGSPAFFALINCIEHVLLYTVLAMRQISIKFKKSCTWFKKFHIILSVSAMLVSIIFYIQMETREDCDFTVFRYYVLTCLFIFSFVGVYFRWSYILQSDAFGETWLIRAVTKARTEGKAAMLISNKATARIF</sequence>
<evidence type="ECO:0000256" key="10">
    <source>
        <dbReference type="RuleBase" id="RU361115"/>
    </source>
</evidence>
<evidence type="ECO:0000256" key="2">
    <source>
        <dbReference type="ARBA" id="ARBA00022516"/>
    </source>
</evidence>
<dbReference type="GO" id="GO:0009922">
    <property type="term" value="F:fatty acid elongase activity"/>
    <property type="evidence" value="ECO:0007669"/>
    <property type="project" value="UniProtKB-EC"/>
</dbReference>
<name>A0A9N9WZJ7_9DIPT</name>
<dbReference type="GO" id="GO:0030148">
    <property type="term" value="P:sphingolipid biosynthetic process"/>
    <property type="evidence" value="ECO:0007669"/>
    <property type="project" value="TreeGrafter"/>
</dbReference>
<dbReference type="GO" id="GO:0034626">
    <property type="term" value="P:fatty acid elongation, polyunsaturated fatty acid"/>
    <property type="evidence" value="ECO:0007669"/>
    <property type="project" value="TreeGrafter"/>
</dbReference>
<reference evidence="11" key="1">
    <citation type="submission" date="2022-01" db="EMBL/GenBank/DDBJ databases">
        <authorList>
            <person name="King R."/>
        </authorList>
    </citation>
    <scope>NUCLEOTIDE SEQUENCE</scope>
</reference>
<keyword evidence="12" id="KW-1185">Reference proteome</keyword>
<keyword evidence="4 10" id="KW-0812">Transmembrane</keyword>
<comment type="catalytic activity">
    <reaction evidence="10">
        <text>a very-long-chain acyl-CoA + malonyl-CoA + H(+) = a very-long-chain 3-oxoacyl-CoA + CO2 + CoA</text>
        <dbReference type="Rhea" id="RHEA:32727"/>
        <dbReference type="ChEBI" id="CHEBI:15378"/>
        <dbReference type="ChEBI" id="CHEBI:16526"/>
        <dbReference type="ChEBI" id="CHEBI:57287"/>
        <dbReference type="ChEBI" id="CHEBI:57384"/>
        <dbReference type="ChEBI" id="CHEBI:90725"/>
        <dbReference type="ChEBI" id="CHEBI:90736"/>
        <dbReference type="EC" id="2.3.1.199"/>
    </reaction>
</comment>
<keyword evidence="7 10" id="KW-0443">Lipid metabolism</keyword>
<reference evidence="11" key="2">
    <citation type="submission" date="2022-10" db="EMBL/GenBank/DDBJ databases">
        <authorList>
            <consortium name="ENA_rothamsted_submissions"/>
            <consortium name="culmorum"/>
            <person name="King R."/>
        </authorList>
    </citation>
    <scope>NUCLEOTIDE SEQUENCE</scope>
</reference>
<dbReference type="PANTHER" id="PTHR11157">
    <property type="entry name" value="FATTY ACID ACYL TRANSFERASE-RELATED"/>
    <property type="match status" value="1"/>
</dbReference>
<dbReference type="InterPro" id="IPR002076">
    <property type="entry name" value="ELO_fam"/>
</dbReference>
<evidence type="ECO:0000256" key="1">
    <source>
        <dbReference type="ARBA" id="ARBA00004141"/>
    </source>
</evidence>
<feature type="transmembrane region" description="Helical" evidence="10">
    <location>
        <begin position="30"/>
        <end position="50"/>
    </location>
</feature>
<protein>
    <recommendedName>
        <fullName evidence="10">Elongation of very long chain fatty acids protein</fullName>
        <ecNumber evidence="10">2.3.1.199</ecNumber>
    </recommendedName>
    <alternativeName>
        <fullName evidence="10">Very-long-chain 3-oxoacyl-CoA synthase</fullName>
    </alternativeName>
</protein>
<evidence type="ECO:0000256" key="7">
    <source>
        <dbReference type="ARBA" id="ARBA00023098"/>
    </source>
</evidence>
<dbReference type="Proteomes" id="UP001153620">
    <property type="component" value="Chromosome 4"/>
</dbReference>
<evidence type="ECO:0000256" key="5">
    <source>
        <dbReference type="ARBA" id="ARBA00022832"/>
    </source>
</evidence>
<feature type="transmembrane region" description="Helical" evidence="10">
    <location>
        <begin position="230"/>
        <end position="248"/>
    </location>
</feature>